<feature type="domain" description="Fumarylacetoacetase-like C-terminal" evidence="3">
    <location>
        <begin position="65"/>
        <end position="268"/>
    </location>
</feature>
<dbReference type="EMBL" id="CAFBMX010000010">
    <property type="protein sequence ID" value="CAB4940927.1"/>
    <property type="molecule type" value="Genomic_DNA"/>
</dbReference>
<gene>
    <name evidence="4" type="ORF">UFOPK3674_01821</name>
</gene>
<dbReference type="SUPFAM" id="SSF56529">
    <property type="entry name" value="FAH"/>
    <property type="match status" value="1"/>
</dbReference>
<evidence type="ECO:0000256" key="1">
    <source>
        <dbReference type="ARBA" id="ARBA00010211"/>
    </source>
</evidence>
<dbReference type="PANTHER" id="PTHR42796:SF4">
    <property type="entry name" value="FUMARYLACETOACETATE HYDROLASE DOMAIN-CONTAINING PROTEIN 2A"/>
    <property type="match status" value="1"/>
</dbReference>
<dbReference type="GO" id="GO:0019752">
    <property type="term" value="P:carboxylic acid metabolic process"/>
    <property type="evidence" value="ECO:0007669"/>
    <property type="project" value="UniProtKB-ARBA"/>
</dbReference>
<dbReference type="GO" id="GO:0016853">
    <property type="term" value="F:isomerase activity"/>
    <property type="evidence" value="ECO:0007669"/>
    <property type="project" value="UniProtKB-ARBA"/>
</dbReference>
<dbReference type="GO" id="GO:0046872">
    <property type="term" value="F:metal ion binding"/>
    <property type="evidence" value="ECO:0007669"/>
    <property type="project" value="UniProtKB-KW"/>
</dbReference>
<dbReference type="Gene3D" id="3.90.850.10">
    <property type="entry name" value="Fumarylacetoacetase-like, C-terminal domain"/>
    <property type="match status" value="1"/>
</dbReference>
<dbReference type="InterPro" id="IPR011234">
    <property type="entry name" value="Fumarylacetoacetase-like_C"/>
</dbReference>
<keyword evidence="2" id="KW-0479">Metal-binding</keyword>
<dbReference type="AlphaFoldDB" id="A0A6J7JDV8"/>
<name>A0A6J7JDV8_9ZZZZ</name>
<proteinExistence type="inferred from homology"/>
<dbReference type="InterPro" id="IPR051121">
    <property type="entry name" value="FAH"/>
</dbReference>
<dbReference type="InterPro" id="IPR036663">
    <property type="entry name" value="Fumarylacetoacetase_C_sf"/>
</dbReference>
<reference evidence="4" key="1">
    <citation type="submission" date="2020-05" db="EMBL/GenBank/DDBJ databases">
        <authorList>
            <person name="Chiriac C."/>
            <person name="Salcher M."/>
            <person name="Ghai R."/>
            <person name="Kavagutti S V."/>
        </authorList>
    </citation>
    <scope>NUCLEOTIDE SEQUENCE</scope>
</reference>
<protein>
    <submittedName>
        <fullName evidence="4">Unannotated protein</fullName>
    </submittedName>
</protein>
<evidence type="ECO:0000259" key="3">
    <source>
        <dbReference type="Pfam" id="PF01557"/>
    </source>
</evidence>
<sequence length="272" mass="29049">MKLVTVRTADGHRAARIEGDALVLLDAADVGALLAGDWRTTGAADGPRIPLAGADLAPVVPKPEKIICVGLNYRSHAEETGLGIPEYPTIFAKYTRAIIGPYDDVQLPPNSDRVDWEAELTIVVGEELRYADVATAAKGIAGYTVANDVSMRDWQTRTNQWLQGKTFEGSTPVGPAVATLDEFDNPDDLHLVCEVDGVIVQETRTADLIFSPAEILSYISGIITLVPGDLILTGTPSGIGARKDPPQYLVNGTKVRTWIDGIGELSNTCVAV</sequence>
<comment type="similarity">
    <text evidence="1">Belongs to the FAH family.</text>
</comment>
<evidence type="ECO:0000313" key="4">
    <source>
        <dbReference type="EMBL" id="CAB4940927.1"/>
    </source>
</evidence>
<accession>A0A6J7JDV8</accession>
<organism evidence="4">
    <name type="scientific">freshwater metagenome</name>
    <dbReference type="NCBI Taxonomy" id="449393"/>
    <lineage>
        <taxon>unclassified sequences</taxon>
        <taxon>metagenomes</taxon>
        <taxon>ecological metagenomes</taxon>
    </lineage>
</organism>
<dbReference type="PANTHER" id="PTHR42796">
    <property type="entry name" value="FUMARYLACETOACETATE HYDROLASE DOMAIN-CONTAINING PROTEIN 2A-RELATED"/>
    <property type="match status" value="1"/>
</dbReference>
<evidence type="ECO:0000256" key="2">
    <source>
        <dbReference type="ARBA" id="ARBA00022723"/>
    </source>
</evidence>
<dbReference type="FunFam" id="3.90.850.10:FF:000002">
    <property type="entry name" value="2-hydroxyhepta-2,4-diene-1,7-dioate isomerase"/>
    <property type="match status" value="1"/>
</dbReference>
<dbReference type="Pfam" id="PF01557">
    <property type="entry name" value="FAA_hydrolase"/>
    <property type="match status" value="1"/>
</dbReference>